<feature type="region of interest" description="Disordered" evidence="4">
    <location>
        <begin position="635"/>
        <end position="662"/>
    </location>
</feature>
<dbReference type="GO" id="GO:0003352">
    <property type="term" value="P:regulation of cilium movement"/>
    <property type="evidence" value="ECO:0007669"/>
    <property type="project" value="TreeGrafter"/>
</dbReference>
<evidence type="ECO:0000313" key="7">
    <source>
        <dbReference type="WBParaSite" id="MCU_003978-RA"/>
    </source>
</evidence>
<dbReference type="InterPro" id="IPR039750">
    <property type="entry name" value="DRC1/DRC2"/>
</dbReference>
<evidence type="ECO:0000259" key="5">
    <source>
        <dbReference type="Pfam" id="PF14772"/>
    </source>
</evidence>
<feature type="compositionally biased region" description="Basic and acidic residues" evidence="4">
    <location>
        <begin position="1"/>
        <end position="10"/>
    </location>
</feature>
<proteinExistence type="inferred from homology"/>
<feature type="region of interest" description="Disordered" evidence="4">
    <location>
        <begin position="1"/>
        <end position="26"/>
    </location>
</feature>
<organism evidence="7">
    <name type="scientific">Mesocestoides corti</name>
    <name type="common">Flatworm</name>
    <dbReference type="NCBI Taxonomy" id="53468"/>
    <lineage>
        <taxon>Eukaryota</taxon>
        <taxon>Metazoa</taxon>
        <taxon>Spiralia</taxon>
        <taxon>Lophotrochozoa</taxon>
        <taxon>Platyhelminthes</taxon>
        <taxon>Cestoda</taxon>
        <taxon>Eucestoda</taxon>
        <taxon>Cyclophyllidea</taxon>
        <taxon>Mesocestoididae</taxon>
        <taxon>Mesocestoides</taxon>
    </lineage>
</organism>
<evidence type="ECO:0000256" key="4">
    <source>
        <dbReference type="SAM" id="MobiDB-lite"/>
    </source>
</evidence>
<accession>A0A5K3EXT3</accession>
<feature type="compositionally biased region" description="Basic and acidic residues" evidence="4">
    <location>
        <begin position="478"/>
        <end position="490"/>
    </location>
</feature>
<evidence type="ECO:0000256" key="3">
    <source>
        <dbReference type="SAM" id="Coils"/>
    </source>
</evidence>
<evidence type="ECO:0000256" key="1">
    <source>
        <dbReference type="ARBA" id="ARBA00009688"/>
    </source>
</evidence>
<name>A0A5K3EXT3_MESCO</name>
<dbReference type="GO" id="GO:0070286">
    <property type="term" value="P:axonemal dynein complex assembly"/>
    <property type="evidence" value="ECO:0007669"/>
    <property type="project" value="InterPro"/>
</dbReference>
<comment type="similarity">
    <text evidence="1">Belongs to the DRC1 family.</text>
</comment>
<dbReference type="AlphaFoldDB" id="A0A5K3EXT3"/>
<feature type="coiled-coil region" evidence="3">
    <location>
        <begin position="263"/>
        <end position="390"/>
    </location>
</feature>
<dbReference type="WBParaSite" id="MCU_003978-RA">
    <property type="protein sequence ID" value="MCU_003978-RA"/>
    <property type="gene ID" value="MCU_003978"/>
</dbReference>
<dbReference type="InterPro" id="IPR029440">
    <property type="entry name" value="DRC1_C"/>
</dbReference>
<feature type="domain" description="Dynein regulatory complex protein 1/2 N-terminal" evidence="5">
    <location>
        <begin position="103"/>
        <end position="204"/>
    </location>
</feature>
<feature type="coiled-coil region" evidence="3">
    <location>
        <begin position="112"/>
        <end position="228"/>
    </location>
</feature>
<feature type="region of interest" description="Disordered" evidence="4">
    <location>
        <begin position="471"/>
        <end position="490"/>
    </location>
</feature>
<dbReference type="PANTHER" id="PTHR21625:SF1">
    <property type="entry name" value="DYNEIN REGULATORY COMPLEX PROTEIN 1"/>
    <property type="match status" value="1"/>
</dbReference>
<dbReference type="GO" id="GO:0060285">
    <property type="term" value="P:cilium-dependent cell motility"/>
    <property type="evidence" value="ECO:0007669"/>
    <property type="project" value="TreeGrafter"/>
</dbReference>
<feature type="compositionally biased region" description="Basic and acidic residues" evidence="4">
    <location>
        <begin position="16"/>
        <end position="26"/>
    </location>
</feature>
<reference evidence="7" key="1">
    <citation type="submission" date="2019-11" db="UniProtKB">
        <authorList>
            <consortium name="WormBaseParasite"/>
        </authorList>
    </citation>
    <scope>IDENTIFICATION</scope>
</reference>
<feature type="region of interest" description="Disordered" evidence="4">
    <location>
        <begin position="565"/>
        <end position="595"/>
    </location>
</feature>
<feature type="coiled-coil region" evidence="3">
    <location>
        <begin position="709"/>
        <end position="736"/>
    </location>
</feature>
<evidence type="ECO:0000259" key="6">
    <source>
        <dbReference type="Pfam" id="PF14775"/>
    </source>
</evidence>
<feature type="compositionally biased region" description="Low complexity" evidence="4">
    <location>
        <begin position="580"/>
        <end position="592"/>
    </location>
</feature>
<feature type="region of interest" description="Disordered" evidence="4">
    <location>
        <begin position="43"/>
        <end position="73"/>
    </location>
</feature>
<dbReference type="Pfam" id="PF14772">
    <property type="entry name" value="NYD-SP28"/>
    <property type="match status" value="1"/>
</dbReference>
<dbReference type="PANTHER" id="PTHR21625">
    <property type="entry name" value="NYD-SP28 PROTEIN"/>
    <property type="match status" value="1"/>
</dbReference>
<keyword evidence="2 3" id="KW-0175">Coiled coil</keyword>
<dbReference type="InterPro" id="IPR039505">
    <property type="entry name" value="DRC1/2_N"/>
</dbReference>
<protein>
    <submittedName>
        <fullName evidence="7">Dynein regulatory complex protein 1</fullName>
    </submittedName>
</protein>
<dbReference type="GO" id="GO:0005858">
    <property type="term" value="C:axonemal dynein complex"/>
    <property type="evidence" value="ECO:0007669"/>
    <property type="project" value="InterPro"/>
</dbReference>
<dbReference type="Pfam" id="PF14775">
    <property type="entry name" value="NYD-SP28_assoc"/>
    <property type="match status" value="1"/>
</dbReference>
<evidence type="ECO:0000256" key="2">
    <source>
        <dbReference type="ARBA" id="ARBA00023054"/>
    </source>
</evidence>
<feature type="domain" description="Dynein regulatory complex protein 1 C-terminal" evidence="6">
    <location>
        <begin position="676"/>
        <end position="731"/>
    </location>
</feature>
<sequence>MDENSRKLYLCEEESKDQGPKVDSDDLEERIAARRLRIANRLASMKASASEEEEGAQKKKTVSEEEEAKEAESRLAPMQVGLSMQKIVNLCRNGNAFITNIKVACDARENLRRMEEEELALVRNQKLDAERRAAEKLFEEIEEKWKEVESTTLAHDLHDILEELKTNCAKMIDEKNKLIYEIHLELKAKDDHFVKELRKRSEDVEIMVERMESQMKTMQQAYNFELKEIEKAFLQDRENLLNEQNADWEAFMEELKKKQVDYLEERKSRIIELEDLIKKLRTNHTEEFNALKLRLMTEVQNMETDLQKMKATYQLNLEKLEYNFQVLKRRDEENTQTRSQQKRRITQLQDQLNRIRVRGRKQEETLRHENQILSEDYKKMMEAFRELQKKSKVLIESEERNFLEIWNMNEDELRLDSQKLLDADRIITEQQLGLTWTPPDVSFMKNSGPISLAAKQKRDSSLADNLLKSTTQIADNTGEGKKSTPRSLKEAPPEIVKQFLDMLAFEPEFLIEEKMKRLLRGMPRDNQKLIRLDSVLNVLGVYNEELLDKLFTYFILPSDAGGKMRGASPSAEPYLDSGQATDNSTATATETTNVREGATSGAIRLIDPVDVAEAMHRFAVENCFDPTVLEITSDGAKRKSKKEATTTGAASAKSKEQRVSVRQQGLLDEEMDRKHWQKYVDVLVPEDKKLMWVGLTKALQRYLRLLRRRSELIDGNENLRNQNAELKRLLKLCIESEGSQSLEIQPSSSLKL</sequence>